<name>A0AAE0GAN4_9CHLO</name>
<dbReference type="PROSITE" id="PS50096">
    <property type="entry name" value="IQ"/>
    <property type="match status" value="2"/>
</dbReference>
<evidence type="ECO:0000313" key="3">
    <source>
        <dbReference type="Proteomes" id="UP001190700"/>
    </source>
</evidence>
<reference evidence="2 3" key="1">
    <citation type="journal article" date="2015" name="Genome Biol. Evol.">
        <title>Comparative Genomics of a Bacterivorous Green Alga Reveals Evolutionary Causalities and Consequences of Phago-Mixotrophic Mode of Nutrition.</title>
        <authorList>
            <person name="Burns J.A."/>
            <person name="Paasch A."/>
            <person name="Narechania A."/>
            <person name="Kim E."/>
        </authorList>
    </citation>
    <scope>NUCLEOTIDE SEQUENCE [LARGE SCALE GENOMIC DNA]</scope>
    <source>
        <strain evidence="2 3">PLY_AMNH</strain>
    </source>
</reference>
<accession>A0AAE0GAN4</accession>
<feature type="non-terminal residue" evidence="2">
    <location>
        <position position="774"/>
    </location>
</feature>
<sequence>MEMEALKKLRRLCMMSLELPGIAKKYEKGAVGSGASDRAPRLGSGPSAGTIPDDTTVCAANPRQGEGNFVGAESEMAAGEEVGSFYGVVPIGVLGSIDCKALPHRALLCVGKETRMRNEGKVEQDSLVRHRMVGQTAGDELEERTQDLEVSSTGKDPHRRFLAGLGREILVNPPGASLDEVAQKLWQEGAAATVVAPYWAGQSWFREVEALATEVVIMPRPRDVFTPSTPGPPSTQIEVCWEDDAAYYPDAVQHYTEEGKAFLMSDAGEEETLKLTDETFRLLGGGRLLMEPGVNLSNVAGNGITEPATNVFNLTGKRVTERDTEATALLYSASLCNKGGIKADSLRLHLSGIKNYHEVRGFLEPAKGRAVTRAVKGTASIQAEQGEAPGHPAERCAAAEGAAGALGVATGLGAGELGNHDEAVPLLERGLKMTQKAHGKISPQTVTWLMQLTRAHAQMEVCKIEGANYTKAVQYARRAVDICEGGSSKGARLRLAATLNNLGGLHELMANYMQAAEPRLRCIKVLEPAIYMMRRAVQFVWEEDAAIRIQAGLKGHMARVELERCKPKKPKEKTQQPTTVHGTLLDNPASSPATSALLVIRWVAIAAARRAQLRGAHAAAMGDESGVRVHTHTSLHSRLDQVCALTQARTRGWVSRRRVVKLRQRAERRKQFAQQKDELVYELRDERPPPPQFEDPRESELEAMARQMEEEERKLAEAEAAEAARQAKKDAQRRLRHRPSARAQQARGVALALCRLAATHYCAEEFEQVCLSGV</sequence>
<dbReference type="InterPro" id="IPR011990">
    <property type="entry name" value="TPR-like_helical_dom_sf"/>
</dbReference>
<keyword evidence="3" id="KW-1185">Reference proteome</keyword>
<dbReference type="InterPro" id="IPR000048">
    <property type="entry name" value="IQ_motif_EF-hand-BS"/>
</dbReference>
<gene>
    <name evidence="2" type="ORF">CYMTET_17148</name>
</gene>
<dbReference type="AlphaFoldDB" id="A0AAE0GAN4"/>
<organism evidence="2 3">
    <name type="scientific">Cymbomonas tetramitiformis</name>
    <dbReference type="NCBI Taxonomy" id="36881"/>
    <lineage>
        <taxon>Eukaryota</taxon>
        <taxon>Viridiplantae</taxon>
        <taxon>Chlorophyta</taxon>
        <taxon>Pyramimonadophyceae</taxon>
        <taxon>Pyramimonadales</taxon>
        <taxon>Pyramimonadaceae</taxon>
        <taxon>Cymbomonas</taxon>
    </lineage>
</organism>
<dbReference type="Pfam" id="PF00612">
    <property type="entry name" value="IQ"/>
    <property type="match status" value="1"/>
</dbReference>
<feature type="region of interest" description="Disordered" evidence="1">
    <location>
        <begin position="716"/>
        <end position="742"/>
    </location>
</feature>
<dbReference type="Gene3D" id="1.25.40.10">
    <property type="entry name" value="Tetratricopeptide repeat domain"/>
    <property type="match status" value="1"/>
</dbReference>
<dbReference type="SMART" id="SM00015">
    <property type="entry name" value="IQ"/>
    <property type="match status" value="2"/>
</dbReference>
<protein>
    <submittedName>
        <fullName evidence="2">Uncharacterized protein</fullName>
    </submittedName>
</protein>
<proteinExistence type="predicted"/>
<comment type="caution">
    <text evidence="2">The sequence shown here is derived from an EMBL/GenBank/DDBJ whole genome shotgun (WGS) entry which is preliminary data.</text>
</comment>
<evidence type="ECO:0000256" key="1">
    <source>
        <dbReference type="SAM" id="MobiDB-lite"/>
    </source>
</evidence>
<feature type="region of interest" description="Disordered" evidence="1">
    <location>
        <begin position="30"/>
        <end position="53"/>
    </location>
</feature>
<dbReference type="Proteomes" id="UP001190700">
    <property type="component" value="Unassembled WGS sequence"/>
</dbReference>
<evidence type="ECO:0000313" key="2">
    <source>
        <dbReference type="EMBL" id="KAK3274679.1"/>
    </source>
</evidence>
<feature type="region of interest" description="Disordered" evidence="1">
    <location>
        <begin position="568"/>
        <end position="587"/>
    </location>
</feature>
<dbReference type="EMBL" id="LGRX02007587">
    <property type="protein sequence ID" value="KAK3274679.1"/>
    <property type="molecule type" value="Genomic_DNA"/>
</dbReference>
<dbReference type="SUPFAM" id="SSF48452">
    <property type="entry name" value="TPR-like"/>
    <property type="match status" value="1"/>
</dbReference>